<reference evidence="2" key="2">
    <citation type="submission" date="2021-02" db="EMBL/GenBank/DDBJ databases">
        <authorList>
            <person name="Kimball J.A."/>
            <person name="Haas M.W."/>
            <person name="Macchietto M."/>
            <person name="Kono T."/>
            <person name="Duquette J."/>
            <person name="Shao M."/>
        </authorList>
    </citation>
    <scope>NUCLEOTIDE SEQUENCE</scope>
    <source>
        <tissue evidence="2">Fresh leaf tissue</tissue>
    </source>
</reference>
<reference evidence="2" key="1">
    <citation type="journal article" date="2021" name="bioRxiv">
        <title>Whole Genome Assembly and Annotation of Northern Wild Rice, Zizania palustris L., Supports a Whole Genome Duplication in the Zizania Genus.</title>
        <authorList>
            <person name="Haas M."/>
            <person name="Kono T."/>
            <person name="Macchietto M."/>
            <person name="Millas R."/>
            <person name="McGilp L."/>
            <person name="Shao M."/>
            <person name="Duquette J."/>
            <person name="Hirsch C.N."/>
            <person name="Kimball J."/>
        </authorList>
    </citation>
    <scope>NUCLEOTIDE SEQUENCE</scope>
    <source>
        <tissue evidence="2">Fresh leaf tissue</tissue>
    </source>
</reference>
<dbReference type="AlphaFoldDB" id="A0A8J5T6B4"/>
<feature type="region of interest" description="Disordered" evidence="1">
    <location>
        <begin position="19"/>
        <end position="56"/>
    </location>
</feature>
<protein>
    <submittedName>
        <fullName evidence="2">Uncharacterized protein</fullName>
    </submittedName>
</protein>
<organism evidence="2 3">
    <name type="scientific">Zizania palustris</name>
    <name type="common">Northern wild rice</name>
    <dbReference type="NCBI Taxonomy" id="103762"/>
    <lineage>
        <taxon>Eukaryota</taxon>
        <taxon>Viridiplantae</taxon>
        <taxon>Streptophyta</taxon>
        <taxon>Embryophyta</taxon>
        <taxon>Tracheophyta</taxon>
        <taxon>Spermatophyta</taxon>
        <taxon>Magnoliopsida</taxon>
        <taxon>Liliopsida</taxon>
        <taxon>Poales</taxon>
        <taxon>Poaceae</taxon>
        <taxon>BOP clade</taxon>
        <taxon>Oryzoideae</taxon>
        <taxon>Oryzeae</taxon>
        <taxon>Zizaniinae</taxon>
        <taxon>Zizania</taxon>
    </lineage>
</organism>
<evidence type="ECO:0000313" key="2">
    <source>
        <dbReference type="EMBL" id="KAG8067671.1"/>
    </source>
</evidence>
<evidence type="ECO:0000313" key="3">
    <source>
        <dbReference type="Proteomes" id="UP000729402"/>
    </source>
</evidence>
<sequence>MGLWRTCVLARAAAAAPLPTRQRSSPGSACAAWSVGGHIRPPASQQANDNKPADGRIHSTPVIELRMPPPLGWTLLRLGRRRRPTLAWTTTCVEAWSLEA</sequence>
<name>A0A8J5T6B4_ZIZPA</name>
<evidence type="ECO:0000256" key="1">
    <source>
        <dbReference type="SAM" id="MobiDB-lite"/>
    </source>
</evidence>
<accession>A0A8J5T6B4</accession>
<dbReference type="EMBL" id="JAAALK010000284">
    <property type="protein sequence ID" value="KAG8067671.1"/>
    <property type="molecule type" value="Genomic_DNA"/>
</dbReference>
<keyword evidence="3" id="KW-1185">Reference proteome</keyword>
<comment type="caution">
    <text evidence="2">The sequence shown here is derived from an EMBL/GenBank/DDBJ whole genome shotgun (WGS) entry which is preliminary data.</text>
</comment>
<gene>
    <name evidence="2" type="ORF">GUJ93_ZPchr0005g14351</name>
</gene>
<proteinExistence type="predicted"/>
<dbReference type="Proteomes" id="UP000729402">
    <property type="component" value="Unassembled WGS sequence"/>
</dbReference>